<organism evidence="9">
    <name type="scientific">Fagus sylvatica</name>
    <name type="common">Beechnut</name>
    <dbReference type="NCBI Taxonomy" id="28930"/>
    <lineage>
        <taxon>Eukaryota</taxon>
        <taxon>Viridiplantae</taxon>
        <taxon>Streptophyta</taxon>
        <taxon>Embryophyta</taxon>
        <taxon>Tracheophyta</taxon>
        <taxon>Spermatophyta</taxon>
        <taxon>Magnoliopsida</taxon>
        <taxon>eudicotyledons</taxon>
        <taxon>Gunneridae</taxon>
        <taxon>Pentapetalae</taxon>
        <taxon>rosids</taxon>
        <taxon>fabids</taxon>
        <taxon>Fagales</taxon>
        <taxon>Fagaceae</taxon>
        <taxon>Fagus</taxon>
    </lineage>
</organism>
<dbReference type="Pfam" id="PF00445">
    <property type="entry name" value="Ribonuclease_T2"/>
    <property type="match status" value="1"/>
</dbReference>
<dbReference type="SUPFAM" id="SSF55895">
    <property type="entry name" value="Ribonuclease Rh-like"/>
    <property type="match status" value="1"/>
</dbReference>
<keyword evidence="5" id="KW-0456">Lyase</keyword>
<dbReference type="GO" id="GO:0033897">
    <property type="term" value="F:ribonuclease T2 activity"/>
    <property type="evidence" value="ECO:0007669"/>
    <property type="project" value="InterPro"/>
</dbReference>
<gene>
    <name evidence="9" type="ORF">FSB_LOCUS5086</name>
</gene>
<keyword evidence="3" id="KW-0255">Endonuclease</keyword>
<name>A0A2N9ERK3_FAGSY</name>
<dbReference type="AlphaFoldDB" id="A0A2N9ERK3"/>
<evidence type="ECO:0000256" key="7">
    <source>
        <dbReference type="RuleBase" id="RU004328"/>
    </source>
</evidence>
<dbReference type="CDD" id="cd01061">
    <property type="entry name" value="RNase_T2_euk"/>
    <property type="match status" value="1"/>
</dbReference>
<sequence>MKGTYWRLTVIFIFQLLQVALCDTELHNVSKSVQKPQVPVAPAVQPHARQYDFIYFVQQWQYSVCNLRSCLKPARQVFSIHGLWPCRYSNKNQCNCRGGSKFAPQKISDLVDRLNMDWPSLLHEDNTEYWKREWENHGICSEALLPQHAFFEAALKLKKKYNLMDILAQKDIYASGNVYNKGSVVDAIKSATGHSPQLQCSLYKQIPLLTQIFLCLDYNATKIIECPPSKRCQYGEVMIPYTLFGS</sequence>
<evidence type="ECO:0000256" key="6">
    <source>
        <dbReference type="PIRSR" id="PIRSR633697-1"/>
    </source>
</evidence>
<dbReference type="InterPro" id="IPR033697">
    <property type="entry name" value="Ribonuclease_T2_eukaryotic"/>
</dbReference>
<dbReference type="GO" id="GO:0005576">
    <property type="term" value="C:extracellular region"/>
    <property type="evidence" value="ECO:0007669"/>
    <property type="project" value="TreeGrafter"/>
</dbReference>
<feature type="active site" evidence="6">
    <location>
        <position position="133"/>
    </location>
</feature>
<keyword evidence="4" id="KW-1015">Disulfide bond</keyword>
<feature type="active site" evidence="6">
    <location>
        <position position="137"/>
    </location>
</feature>
<proteinExistence type="inferred from homology"/>
<reference evidence="9" key="1">
    <citation type="submission" date="2018-02" db="EMBL/GenBank/DDBJ databases">
        <authorList>
            <person name="Cohen D.B."/>
            <person name="Kent A.D."/>
        </authorList>
    </citation>
    <scope>NUCLEOTIDE SEQUENCE</scope>
</reference>
<comment type="similarity">
    <text evidence="1 7">Belongs to the RNase T2 family.</text>
</comment>
<feature type="chain" id="PRO_5014776759" evidence="8">
    <location>
        <begin position="23"/>
        <end position="246"/>
    </location>
</feature>
<dbReference type="InterPro" id="IPR001568">
    <property type="entry name" value="RNase_T2-like"/>
</dbReference>
<protein>
    <submittedName>
        <fullName evidence="9">Uncharacterized protein</fullName>
    </submittedName>
</protein>
<dbReference type="PANTHER" id="PTHR11240:SF61">
    <property type="entry name" value="EXTRACELLULAR RIBONUCLEASE LE-LIKE ISOFORM X1"/>
    <property type="match status" value="1"/>
</dbReference>
<feature type="active site" evidence="6">
    <location>
        <position position="81"/>
    </location>
</feature>
<dbReference type="EMBL" id="OIVN01000258">
    <property type="protein sequence ID" value="SPC77204.1"/>
    <property type="molecule type" value="Genomic_DNA"/>
</dbReference>
<dbReference type="PROSITE" id="PS00530">
    <property type="entry name" value="RNASE_T2_1"/>
    <property type="match status" value="1"/>
</dbReference>
<keyword evidence="3" id="KW-0378">Hydrolase</keyword>
<evidence type="ECO:0000256" key="8">
    <source>
        <dbReference type="SAM" id="SignalP"/>
    </source>
</evidence>
<dbReference type="GO" id="GO:0003723">
    <property type="term" value="F:RNA binding"/>
    <property type="evidence" value="ECO:0007669"/>
    <property type="project" value="InterPro"/>
</dbReference>
<dbReference type="InterPro" id="IPR018188">
    <property type="entry name" value="RNase_T2_His_AS_1"/>
</dbReference>
<keyword evidence="2" id="KW-0540">Nuclease</keyword>
<accession>A0A2N9ERK3</accession>
<keyword evidence="8" id="KW-0732">Signal</keyword>
<evidence type="ECO:0000313" key="9">
    <source>
        <dbReference type="EMBL" id="SPC77204.1"/>
    </source>
</evidence>
<dbReference type="Gene3D" id="3.90.730.10">
    <property type="entry name" value="Ribonuclease T2-like"/>
    <property type="match status" value="1"/>
</dbReference>
<evidence type="ECO:0000256" key="3">
    <source>
        <dbReference type="ARBA" id="ARBA00022759"/>
    </source>
</evidence>
<evidence type="ECO:0000256" key="1">
    <source>
        <dbReference type="ARBA" id="ARBA00007469"/>
    </source>
</evidence>
<evidence type="ECO:0000256" key="4">
    <source>
        <dbReference type="ARBA" id="ARBA00023157"/>
    </source>
</evidence>
<feature type="signal peptide" evidence="8">
    <location>
        <begin position="1"/>
        <end position="22"/>
    </location>
</feature>
<evidence type="ECO:0000256" key="2">
    <source>
        <dbReference type="ARBA" id="ARBA00022722"/>
    </source>
</evidence>
<dbReference type="PANTHER" id="PTHR11240">
    <property type="entry name" value="RIBONUCLEASE T2"/>
    <property type="match status" value="1"/>
</dbReference>
<dbReference type="InterPro" id="IPR036430">
    <property type="entry name" value="RNase_T2-like_sf"/>
</dbReference>
<evidence type="ECO:0000256" key="5">
    <source>
        <dbReference type="ARBA" id="ARBA00023239"/>
    </source>
</evidence>
<dbReference type="GO" id="GO:0006401">
    <property type="term" value="P:RNA catabolic process"/>
    <property type="evidence" value="ECO:0007669"/>
    <property type="project" value="TreeGrafter"/>
</dbReference>